<accession>A0A0A8ZWV1</accession>
<name>A0A0A8ZWV1_ARUDO</name>
<reference evidence="1" key="1">
    <citation type="submission" date="2014-09" db="EMBL/GenBank/DDBJ databases">
        <authorList>
            <person name="Magalhaes I.L.F."/>
            <person name="Oliveira U."/>
            <person name="Santos F.R."/>
            <person name="Vidigal T.H.D.A."/>
            <person name="Brescovit A.D."/>
            <person name="Santos A.J."/>
        </authorList>
    </citation>
    <scope>NUCLEOTIDE SEQUENCE</scope>
    <source>
        <tissue evidence="1">Shoot tissue taken approximately 20 cm above the soil surface</tissue>
    </source>
</reference>
<proteinExistence type="predicted"/>
<dbReference type="EMBL" id="GBRH01256665">
    <property type="protein sequence ID" value="JAD41230.1"/>
    <property type="molecule type" value="Transcribed_RNA"/>
</dbReference>
<evidence type="ECO:0000313" key="1">
    <source>
        <dbReference type="EMBL" id="JAD41230.1"/>
    </source>
</evidence>
<sequence length="26" mass="3209">MQCEHVILIVRETFQKRIEGVWCNYL</sequence>
<dbReference type="AlphaFoldDB" id="A0A0A8ZWV1"/>
<organism evidence="1">
    <name type="scientific">Arundo donax</name>
    <name type="common">Giant reed</name>
    <name type="synonym">Donax arundinaceus</name>
    <dbReference type="NCBI Taxonomy" id="35708"/>
    <lineage>
        <taxon>Eukaryota</taxon>
        <taxon>Viridiplantae</taxon>
        <taxon>Streptophyta</taxon>
        <taxon>Embryophyta</taxon>
        <taxon>Tracheophyta</taxon>
        <taxon>Spermatophyta</taxon>
        <taxon>Magnoliopsida</taxon>
        <taxon>Liliopsida</taxon>
        <taxon>Poales</taxon>
        <taxon>Poaceae</taxon>
        <taxon>PACMAD clade</taxon>
        <taxon>Arundinoideae</taxon>
        <taxon>Arundineae</taxon>
        <taxon>Arundo</taxon>
    </lineage>
</organism>
<protein>
    <submittedName>
        <fullName evidence="1">Uncharacterized protein</fullName>
    </submittedName>
</protein>
<reference evidence="1" key="2">
    <citation type="journal article" date="2015" name="Data Brief">
        <title>Shoot transcriptome of the giant reed, Arundo donax.</title>
        <authorList>
            <person name="Barrero R.A."/>
            <person name="Guerrero F.D."/>
            <person name="Moolhuijzen P."/>
            <person name="Goolsby J.A."/>
            <person name="Tidwell J."/>
            <person name="Bellgard S.E."/>
            <person name="Bellgard M.I."/>
        </authorList>
    </citation>
    <scope>NUCLEOTIDE SEQUENCE</scope>
    <source>
        <tissue evidence="1">Shoot tissue taken approximately 20 cm above the soil surface</tissue>
    </source>
</reference>